<dbReference type="InterPro" id="IPR014729">
    <property type="entry name" value="Rossmann-like_a/b/a_fold"/>
</dbReference>
<organism evidence="8 9">
    <name type="scientific">Brevinema andersonii</name>
    <dbReference type="NCBI Taxonomy" id="34097"/>
    <lineage>
        <taxon>Bacteria</taxon>
        <taxon>Pseudomonadati</taxon>
        <taxon>Spirochaetota</taxon>
        <taxon>Spirochaetia</taxon>
        <taxon>Brevinematales</taxon>
        <taxon>Brevinemataceae</taxon>
        <taxon>Brevinema</taxon>
    </lineage>
</organism>
<comment type="similarity">
    <text evidence="6">Belongs to the NAD synthetase family.</text>
</comment>
<dbReference type="GO" id="GO:0003952">
    <property type="term" value="F:NAD+ synthase (glutamine-hydrolyzing) activity"/>
    <property type="evidence" value="ECO:0007669"/>
    <property type="project" value="UniProtKB-UniRule"/>
</dbReference>
<dbReference type="Gene3D" id="3.40.50.620">
    <property type="entry name" value="HUPs"/>
    <property type="match status" value="1"/>
</dbReference>
<dbReference type="Pfam" id="PF02540">
    <property type="entry name" value="NAD_synthase"/>
    <property type="match status" value="1"/>
</dbReference>
<dbReference type="STRING" id="34097.SAMN02745150_00362"/>
<comment type="pathway">
    <text evidence="5">Cofactor biosynthesis; NAD(+) biosynthesis; NAD(+) from deamido-NAD(+) (L-Gln route): step 1/1.</text>
</comment>
<protein>
    <recommendedName>
        <fullName evidence="5">Glutamine-dependent NAD(+) synthetase</fullName>
        <ecNumber evidence="5">6.3.5.1</ecNumber>
    </recommendedName>
    <alternativeName>
        <fullName evidence="5">NAD(+) synthase [glutamine-hydrolyzing]</fullName>
    </alternativeName>
</protein>
<keyword evidence="9" id="KW-1185">Reference proteome</keyword>
<dbReference type="OrthoDB" id="9803818at2"/>
<comment type="catalytic activity">
    <reaction evidence="5">
        <text>deamido-NAD(+) + L-glutamine + ATP + H2O = L-glutamate + AMP + diphosphate + NAD(+) + H(+)</text>
        <dbReference type="Rhea" id="RHEA:24384"/>
        <dbReference type="ChEBI" id="CHEBI:15377"/>
        <dbReference type="ChEBI" id="CHEBI:15378"/>
        <dbReference type="ChEBI" id="CHEBI:29985"/>
        <dbReference type="ChEBI" id="CHEBI:30616"/>
        <dbReference type="ChEBI" id="CHEBI:33019"/>
        <dbReference type="ChEBI" id="CHEBI:57540"/>
        <dbReference type="ChEBI" id="CHEBI:58359"/>
        <dbReference type="ChEBI" id="CHEBI:58437"/>
        <dbReference type="ChEBI" id="CHEBI:456215"/>
        <dbReference type="EC" id="6.3.5.1"/>
    </reaction>
</comment>
<dbReference type="InterPro" id="IPR014445">
    <property type="entry name" value="Gln-dep_NAD_synthase"/>
</dbReference>
<dbReference type="Gene3D" id="3.60.110.10">
    <property type="entry name" value="Carbon-nitrogen hydrolase"/>
    <property type="match status" value="2"/>
</dbReference>
<name>A0A1I1D6K8_BREAD</name>
<dbReference type="PANTHER" id="PTHR23090">
    <property type="entry name" value="NH 3 /GLUTAMINE-DEPENDENT NAD + SYNTHETASE"/>
    <property type="match status" value="1"/>
</dbReference>
<dbReference type="GO" id="GO:0009435">
    <property type="term" value="P:NAD+ biosynthetic process"/>
    <property type="evidence" value="ECO:0007669"/>
    <property type="project" value="UniProtKB-UniRule"/>
</dbReference>
<dbReference type="AlphaFoldDB" id="A0A1I1D6K8"/>
<evidence type="ECO:0000256" key="4">
    <source>
        <dbReference type="ARBA" id="ARBA00023027"/>
    </source>
</evidence>
<dbReference type="GO" id="GO:0004359">
    <property type="term" value="F:glutaminase activity"/>
    <property type="evidence" value="ECO:0007669"/>
    <property type="project" value="InterPro"/>
</dbReference>
<dbReference type="SUPFAM" id="SSF56317">
    <property type="entry name" value="Carbon-nitrogen hydrolase"/>
    <property type="match status" value="1"/>
</dbReference>
<dbReference type="RefSeq" id="WP_092317803.1">
    <property type="nucleotide sequence ID" value="NZ_FOKY01000001.1"/>
</dbReference>
<dbReference type="InterPro" id="IPR036526">
    <property type="entry name" value="C-N_Hydrolase_sf"/>
</dbReference>
<dbReference type="GO" id="GO:0005524">
    <property type="term" value="F:ATP binding"/>
    <property type="evidence" value="ECO:0007669"/>
    <property type="project" value="UniProtKB-UniRule"/>
</dbReference>
<evidence type="ECO:0000259" key="7">
    <source>
        <dbReference type="Pfam" id="PF02540"/>
    </source>
</evidence>
<dbReference type="NCBIfam" id="TIGR00552">
    <property type="entry name" value="nadE"/>
    <property type="match status" value="1"/>
</dbReference>
<dbReference type="FunFam" id="3.40.50.620:FF:000106">
    <property type="entry name" value="Glutamine-dependent NAD(+) synthetase"/>
    <property type="match status" value="1"/>
</dbReference>
<dbReference type="CDD" id="cd00553">
    <property type="entry name" value="NAD_synthase"/>
    <property type="match status" value="1"/>
</dbReference>
<dbReference type="PANTHER" id="PTHR23090:SF9">
    <property type="entry name" value="GLUTAMINE-DEPENDENT NAD(+) SYNTHETASE"/>
    <property type="match status" value="1"/>
</dbReference>
<dbReference type="Proteomes" id="UP000240042">
    <property type="component" value="Unassembled WGS sequence"/>
</dbReference>
<proteinExistence type="inferred from homology"/>
<evidence type="ECO:0000256" key="1">
    <source>
        <dbReference type="ARBA" id="ARBA00022598"/>
    </source>
</evidence>
<dbReference type="InterPro" id="IPR022310">
    <property type="entry name" value="NAD/GMP_synthase"/>
</dbReference>
<evidence type="ECO:0000313" key="9">
    <source>
        <dbReference type="Proteomes" id="UP000240042"/>
    </source>
</evidence>
<keyword evidence="2 5" id="KW-0547">Nucleotide-binding</keyword>
<evidence type="ECO:0000256" key="3">
    <source>
        <dbReference type="ARBA" id="ARBA00022840"/>
    </source>
</evidence>
<dbReference type="SUPFAM" id="SSF52402">
    <property type="entry name" value="Adenine nucleotide alpha hydrolases-like"/>
    <property type="match status" value="1"/>
</dbReference>
<evidence type="ECO:0000256" key="6">
    <source>
        <dbReference type="RuleBase" id="RU003811"/>
    </source>
</evidence>
<dbReference type="EC" id="6.3.5.1" evidence="5"/>
<gene>
    <name evidence="8" type="ORF">SAMN02745150_00362</name>
</gene>
<evidence type="ECO:0000313" key="8">
    <source>
        <dbReference type="EMBL" id="SFB70555.1"/>
    </source>
</evidence>
<dbReference type="InterPro" id="IPR003694">
    <property type="entry name" value="NAD_synthase"/>
</dbReference>
<dbReference type="GO" id="GO:0005737">
    <property type="term" value="C:cytoplasm"/>
    <property type="evidence" value="ECO:0007669"/>
    <property type="project" value="InterPro"/>
</dbReference>
<dbReference type="PIRSF" id="PIRSF006630">
    <property type="entry name" value="NADS_GAT"/>
    <property type="match status" value="1"/>
</dbReference>
<accession>A0A1I1D6K8</accession>
<comment type="similarity">
    <text evidence="5">In the C-terminal section; belongs to the NAD synthetase family.</text>
</comment>
<reference evidence="9" key="1">
    <citation type="submission" date="2016-10" db="EMBL/GenBank/DDBJ databases">
        <authorList>
            <person name="Varghese N."/>
            <person name="Submissions S."/>
        </authorList>
    </citation>
    <scope>NUCLEOTIDE SEQUENCE [LARGE SCALE GENOMIC DNA]</scope>
    <source>
        <strain evidence="9">ATCC 43811</strain>
    </source>
</reference>
<keyword evidence="1 5" id="KW-0436">Ligase</keyword>
<keyword evidence="4 5" id="KW-0520">NAD</keyword>
<evidence type="ECO:0000256" key="2">
    <source>
        <dbReference type="ARBA" id="ARBA00022741"/>
    </source>
</evidence>
<dbReference type="EMBL" id="FOKY01000001">
    <property type="protein sequence ID" value="SFB70555.1"/>
    <property type="molecule type" value="Genomic_DNA"/>
</dbReference>
<feature type="domain" description="NAD/GMP synthase" evidence="7">
    <location>
        <begin position="215"/>
        <end position="458"/>
    </location>
</feature>
<keyword evidence="3 5" id="KW-0067">ATP-binding</keyword>
<dbReference type="UniPathway" id="UPA00253">
    <property type="reaction ID" value="UER00334"/>
</dbReference>
<sequence length="484" mass="54347">MKISIAQLNPKLGDFLGNQKKIRTAISRALEENANILILPFGAVTGFPLGNLTLSEDFRNTTKASLEAIARETEGNNLSIFSGGEEVFSNGQVHYGQFSSKHPGQRHIPFPAMFQKENIEVFVNLGPKIFEKNVPEAHEIELRILAGEKKAWVFDINLAGATDELIFSGLSTVIRPDGEIAARLKFAEEDFITLDINSPQTYRIEPIPAGEEILYKALITGIRNYFEKNNFLNILISVSGGIDSALVAALAVAAVGKEKISAVYLPSHFSSEISTNEARNLCNNLDIHLQEISIENLYNTFLNELSFLHNRVWKENIQARIRGSIVMSIANDTNALVLATGNKTEVAMGYCTLYGDTCGGLAPILDLLKTEVRALSRYINRDHIIIPEQIITRPPSAELHEGQEDEHSLPNYEFLDQVLYLHCEENLDFHQISERLGRPEDVRKIFTLLYRSEYKRRQTAIGLKISKRYFGLDWHVPCTVGLWF</sequence>
<evidence type="ECO:0000256" key="5">
    <source>
        <dbReference type="PIRNR" id="PIRNR006630"/>
    </source>
</evidence>